<dbReference type="InterPro" id="IPR009056">
    <property type="entry name" value="Cyt_c-like_dom"/>
</dbReference>
<feature type="domain" description="Cytochrome c" evidence="14">
    <location>
        <begin position="52"/>
        <end position="157"/>
    </location>
</feature>
<feature type="region of interest" description="Disordered" evidence="13">
    <location>
        <begin position="844"/>
        <end position="869"/>
    </location>
</feature>
<gene>
    <name evidence="16" type="primary">celCCG_3</name>
    <name evidence="16" type="ORF">CLHUN_12620</name>
</gene>
<dbReference type="InterPro" id="IPR036439">
    <property type="entry name" value="Dockerin_dom_sf"/>
</dbReference>
<dbReference type="PROSITE" id="PS00018">
    <property type="entry name" value="EF_HAND_1"/>
    <property type="match status" value="2"/>
</dbReference>
<keyword evidence="7" id="KW-0136">Cellulose degradation</keyword>
<dbReference type="EMBL" id="MZGX01000006">
    <property type="protein sequence ID" value="OPX45030.1"/>
    <property type="molecule type" value="Genomic_DNA"/>
</dbReference>
<dbReference type="CDD" id="cd00146">
    <property type="entry name" value="PKD"/>
    <property type="match status" value="1"/>
</dbReference>
<comment type="catalytic activity">
    <reaction evidence="1">
        <text>Endohydrolysis of (1-&gt;4)-beta-D-glucosidic linkages in cellulose, lichenin and cereal beta-D-glucans.</text>
        <dbReference type="EC" id="3.2.1.4"/>
    </reaction>
</comment>
<dbReference type="GO" id="GO:0030245">
    <property type="term" value="P:cellulose catabolic process"/>
    <property type="evidence" value="ECO:0007669"/>
    <property type="project" value="UniProtKB-KW"/>
</dbReference>
<keyword evidence="6 16" id="KW-0378">Hydrolase</keyword>
<evidence type="ECO:0000256" key="4">
    <source>
        <dbReference type="ARBA" id="ARBA00022723"/>
    </source>
</evidence>
<evidence type="ECO:0000256" key="9">
    <source>
        <dbReference type="ARBA" id="ARBA00023277"/>
    </source>
</evidence>
<dbReference type="InterPro" id="IPR002105">
    <property type="entry name" value="Dockerin_1_rpt"/>
</dbReference>
<evidence type="ECO:0000313" key="16">
    <source>
        <dbReference type="EMBL" id="OPX45030.1"/>
    </source>
</evidence>
<dbReference type="GO" id="GO:0009055">
    <property type="term" value="F:electron transfer activity"/>
    <property type="evidence" value="ECO:0007669"/>
    <property type="project" value="InterPro"/>
</dbReference>
<reference evidence="16 17" key="1">
    <citation type="submission" date="2017-03" db="EMBL/GenBank/DDBJ databases">
        <title>Genome sequence of Clostridium hungatei DSM 14427.</title>
        <authorList>
            <person name="Poehlein A."/>
            <person name="Daniel R."/>
        </authorList>
    </citation>
    <scope>NUCLEOTIDE SEQUENCE [LARGE SCALE GENOMIC DNA]</scope>
    <source>
        <strain evidence="16 17">DSM 14427</strain>
    </source>
</reference>
<evidence type="ECO:0000256" key="1">
    <source>
        <dbReference type="ARBA" id="ARBA00000966"/>
    </source>
</evidence>
<feature type="domain" description="Dockerin" evidence="15">
    <location>
        <begin position="937"/>
        <end position="1007"/>
    </location>
</feature>
<dbReference type="InterPro" id="IPR013783">
    <property type="entry name" value="Ig-like_fold"/>
</dbReference>
<dbReference type="GO" id="GO:0008810">
    <property type="term" value="F:cellulase activity"/>
    <property type="evidence" value="ECO:0007669"/>
    <property type="project" value="UniProtKB-EC"/>
</dbReference>
<dbReference type="SUPFAM" id="SSF46626">
    <property type="entry name" value="Cytochrome c"/>
    <property type="match status" value="1"/>
</dbReference>
<dbReference type="RefSeq" id="WP_080063708.1">
    <property type="nucleotide sequence ID" value="NZ_MZGX01000006.1"/>
</dbReference>
<dbReference type="GO" id="GO:0020037">
    <property type="term" value="F:heme binding"/>
    <property type="evidence" value="ECO:0007669"/>
    <property type="project" value="InterPro"/>
</dbReference>
<organism evidence="16 17">
    <name type="scientific">Ruminiclostridium hungatei</name>
    <name type="common">Clostridium hungatei</name>
    <dbReference type="NCBI Taxonomy" id="48256"/>
    <lineage>
        <taxon>Bacteria</taxon>
        <taxon>Bacillati</taxon>
        <taxon>Bacillota</taxon>
        <taxon>Clostridia</taxon>
        <taxon>Eubacteriales</taxon>
        <taxon>Oscillospiraceae</taxon>
        <taxon>Ruminiclostridium</taxon>
    </lineage>
</organism>
<dbReference type="Pfam" id="PF00404">
    <property type="entry name" value="Dockerin_1"/>
    <property type="match status" value="1"/>
</dbReference>
<evidence type="ECO:0000256" key="5">
    <source>
        <dbReference type="ARBA" id="ARBA00022729"/>
    </source>
</evidence>
<dbReference type="CDD" id="cd14256">
    <property type="entry name" value="Dockerin_I"/>
    <property type="match status" value="1"/>
</dbReference>
<proteinExistence type="predicted"/>
<dbReference type="Gene3D" id="1.10.1330.10">
    <property type="entry name" value="Dockerin domain"/>
    <property type="match status" value="1"/>
</dbReference>
<evidence type="ECO:0000256" key="11">
    <source>
        <dbReference type="ARBA" id="ARBA00023326"/>
    </source>
</evidence>
<keyword evidence="8 12" id="KW-0408">Iron</keyword>
<evidence type="ECO:0000256" key="6">
    <source>
        <dbReference type="ARBA" id="ARBA00022801"/>
    </source>
</evidence>
<dbReference type="SUPFAM" id="SSF63446">
    <property type="entry name" value="Type I dockerin domain"/>
    <property type="match status" value="1"/>
</dbReference>
<dbReference type="AlphaFoldDB" id="A0A1V4SMD9"/>
<dbReference type="EC" id="3.2.1.4" evidence="2"/>
<dbReference type="Pfam" id="PF22352">
    <property type="entry name" value="K319L-like_PKD"/>
    <property type="match status" value="1"/>
</dbReference>
<dbReference type="Gene3D" id="2.60.40.10">
    <property type="entry name" value="Immunoglobulins"/>
    <property type="match status" value="2"/>
</dbReference>
<dbReference type="OrthoDB" id="1816085at2"/>
<comment type="caution">
    <text evidence="16">The sequence shown here is derived from an EMBL/GenBank/DDBJ whole genome shotgun (WGS) entry which is preliminary data.</text>
</comment>
<keyword evidence="3 12" id="KW-0349">Heme</keyword>
<keyword evidence="4 12" id="KW-0479">Metal-binding</keyword>
<evidence type="ECO:0000256" key="7">
    <source>
        <dbReference type="ARBA" id="ARBA00023001"/>
    </source>
</evidence>
<evidence type="ECO:0000256" key="8">
    <source>
        <dbReference type="ARBA" id="ARBA00023004"/>
    </source>
</evidence>
<protein>
    <recommendedName>
        <fullName evidence="2">cellulase</fullName>
        <ecNumber evidence="2">3.2.1.4</ecNumber>
    </recommendedName>
</protein>
<dbReference type="InterPro" id="IPR018247">
    <property type="entry name" value="EF_Hand_1_Ca_BS"/>
</dbReference>
<keyword evidence="17" id="KW-1185">Reference proteome</keyword>
<dbReference type="PROSITE" id="PS51766">
    <property type="entry name" value="DOCKERIN"/>
    <property type="match status" value="1"/>
</dbReference>
<dbReference type="STRING" id="48256.CLHUN_12620"/>
<evidence type="ECO:0000256" key="12">
    <source>
        <dbReference type="PROSITE-ProRule" id="PRU00433"/>
    </source>
</evidence>
<evidence type="ECO:0000313" key="17">
    <source>
        <dbReference type="Proteomes" id="UP000191554"/>
    </source>
</evidence>
<evidence type="ECO:0000256" key="2">
    <source>
        <dbReference type="ARBA" id="ARBA00012601"/>
    </source>
</evidence>
<accession>A0A1V4SMD9</accession>
<dbReference type="Proteomes" id="UP000191554">
    <property type="component" value="Unassembled WGS sequence"/>
</dbReference>
<keyword evidence="10 16" id="KW-0326">Glycosidase</keyword>
<dbReference type="InterPro" id="IPR016134">
    <property type="entry name" value="Dockerin_dom"/>
</dbReference>
<keyword evidence="11" id="KW-0624">Polysaccharide degradation</keyword>
<evidence type="ECO:0000259" key="15">
    <source>
        <dbReference type="PROSITE" id="PS51766"/>
    </source>
</evidence>
<keyword evidence="9" id="KW-0119">Carbohydrate metabolism</keyword>
<evidence type="ECO:0000256" key="13">
    <source>
        <dbReference type="SAM" id="MobiDB-lite"/>
    </source>
</evidence>
<name>A0A1V4SMD9_RUMHU</name>
<evidence type="ECO:0000259" key="14">
    <source>
        <dbReference type="PROSITE" id="PS51007"/>
    </source>
</evidence>
<keyword evidence="5" id="KW-0732">Signal</keyword>
<dbReference type="InterPro" id="IPR036909">
    <property type="entry name" value="Cyt_c-like_dom_sf"/>
</dbReference>
<dbReference type="PROSITE" id="PS51007">
    <property type="entry name" value="CYTC"/>
    <property type="match status" value="1"/>
</dbReference>
<dbReference type="GO" id="GO:0046872">
    <property type="term" value="F:metal ion binding"/>
    <property type="evidence" value="ECO:0007669"/>
    <property type="project" value="UniProtKB-KW"/>
</dbReference>
<feature type="compositionally biased region" description="Polar residues" evidence="13">
    <location>
        <begin position="844"/>
        <end position="859"/>
    </location>
</feature>
<evidence type="ECO:0000256" key="3">
    <source>
        <dbReference type="ARBA" id="ARBA00022617"/>
    </source>
</evidence>
<evidence type="ECO:0000256" key="10">
    <source>
        <dbReference type="ARBA" id="ARBA00023295"/>
    </source>
</evidence>
<sequence>MLRKGSKTIALLCIISVFIFCSIQIFSEGVVTPIKGGKVAVDYLEPDAYSQKRLSEGKAMFDAKCAICHTDSGRDLVYFGDPDFNSSRVIGSTKKFAGAASDPEIGEKVYEYLRYNNDGPFMSQNDPFLQPGPLSLEPGEGNPVLSKDEDFWGALTGHRVPTPDDVNLEKIWNSYDMKNVVLPYSIASWSEFMPHEVPLKAAVTEVRNLFNQQRYNLSNLPLADKGLGRYFGYAANSIYNKYQFTSHDYTKADHSKDFLEAVNSTSLLTWLSVLDFEYGLPQRVNNKWNGEWAWGVNENTILWGPGSNLDNLNTYGINADEGINSREAFRNKWTQYSTMFVTGKNGVFTPNTYFYYATMPWGCKTYDSGLFGGKNVQTLTGLKGFAELWNHSKTYTAASYTGTSSIPNYGDTTRRYLLDVTWPYEGFMNYSGNKQAALNAFLELIYRQWTASIGAPNANLRDPYSDAYNLPTGNKDSERYNFLIFSYNSLQSVMTATQKDFVKAYIRRIYPTNPSGYQKPFTAYNWNLVDPAPQKPVILPFGSDTAVADKPYVLRIIRAQANDGDIEITASNLPAGAKLVKTKGKWAANDYEYSISWTPTKDQAGKAYTINLTGTSSMGTSSTTAQINVLSAESPVVLEDIPAYSVYAGQELSFPLTVQNYYAENLLYSMEGSFGKVINNTWNTAGIYTVKPEKSDVGVHTVTFTVKDRFGNISSKSAKITVIANSVPDAQITPDGSGPGKNKNIYRVKAGDTLRLSINASDPDGDKVEISKNAEFPGLINSNVYTYTVEDDMAKNFPGPNVLTFTIKDLASGSTSSSPKYKGGITKKVLLVYFEPRDASSNHTPWAQAGNPQTVNSGQTVTLDGTGSDDTDKDTIKYQWSQVGVTTVQLSDTTSPKPVFTAPKVTSATILKFYLTVKDPGGLSDTGVVRIQVNPAAAFLPGDIDGNGDIDAIDYALLKKHLLGTGEGTLTPEQVQRADVDGDGSLSALDLAYLKQYLLGKIGSFPAD</sequence>